<reference evidence="3" key="1">
    <citation type="submission" date="2014-09" db="EMBL/GenBank/DDBJ databases">
        <authorList>
            <person name="Sharma Rahul"/>
            <person name="Thines Marco"/>
        </authorList>
    </citation>
    <scope>NUCLEOTIDE SEQUENCE [LARGE SCALE GENOMIC DNA]</scope>
</reference>
<dbReference type="AlphaFoldDB" id="A0A0N7L7U3"/>
<proteinExistence type="predicted"/>
<evidence type="ECO:0000313" key="3">
    <source>
        <dbReference type="Proteomes" id="UP000054928"/>
    </source>
</evidence>
<accession>A0A0N7L7U3</accession>
<keyword evidence="3" id="KW-1185">Reference proteome</keyword>
<protein>
    <submittedName>
        <fullName evidence="2">WD40/YVTN repeat-like-containing domain</fullName>
    </submittedName>
</protein>
<dbReference type="InterPro" id="IPR036322">
    <property type="entry name" value="WD40_repeat_dom_sf"/>
</dbReference>
<name>A0A0N7L7U3_PLAHL</name>
<evidence type="ECO:0000256" key="1">
    <source>
        <dbReference type="SAM" id="MobiDB-lite"/>
    </source>
</evidence>
<sequence length="509" mass="55398">MPTSPLSPSPSTETSPQLSDEPDLTDLVTTPPISSVLVDDDQIVEQNVIGDQEMEDAIMASYDVQCGGDKDEISFWDIIAESHMRLENYNDQPFDQEMSVATSGLMSPPRPATDPVTSTPLAPSPDLSSHLPIGYEDLLGGTTLPVSPLPLLTQNQPLFSNVSNPSHCITFGLRQDGTAFPLSKPIIREDGLLLVGTEIEADPSLPNGEKNRIFVTNFLASGSPAHIAVKKEVRDLQWMGSYAAIAAIGKEIHVIHLRDLALGGPCRLQNPINTVHSDTIRELAVSPITDTHVLSGGFDETVVLTDLRYHGDPQAAAVIGKFDAHDVVSSVRWSLIHTQMSWTTDGGDFQIVDTRIRLPQLQMPLYSFVNVNALGGLFAHEYLNTFTVALGFERGHIAFVDLRMPRQSCCTSLIESKLSSVGEIRRSKTDKLSVFGRGGFSKSINSTASSLNHLTVYQPQCLKSYKTSGDFSYERGLYLAASDNMGIVTVYTDINFGASAVYNNNVAAW</sequence>
<dbReference type="Proteomes" id="UP000054928">
    <property type="component" value="Unassembled WGS sequence"/>
</dbReference>
<dbReference type="EMBL" id="CCYD01002887">
    <property type="protein sequence ID" value="CEG48035.1"/>
    <property type="molecule type" value="Genomic_DNA"/>
</dbReference>
<feature type="region of interest" description="Disordered" evidence="1">
    <location>
        <begin position="103"/>
        <end position="123"/>
    </location>
</feature>
<dbReference type="Gene3D" id="2.130.10.10">
    <property type="entry name" value="YVTN repeat-like/Quinoprotein amine dehydrogenase"/>
    <property type="match status" value="1"/>
</dbReference>
<evidence type="ECO:0000313" key="2">
    <source>
        <dbReference type="EMBL" id="CEG48035.1"/>
    </source>
</evidence>
<dbReference type="SUPFAM" id="SSF50978">
    <property type="entry name" value="WD40 repeat-like"/>
    <property type="match status" value="1"/>
</dbReference>
<feature type="region of interest" description="Disordered" evidence="1">
    <location>
        <begin position="1"/>
        <end position="29"/>
    </location>
</feature>
<dbReference type="GeneID" id="36400568"/>
<dbReference type="InterPro" id="IPR015943">
    <property type="entry name" value="WD40/YVTN_repeat-like_dom_sf"/>
</dbReference>
<dbReference type="OrthoDB" id="167133at2759"/>
<dbReference type="RefSeq" id="XP_024584404.1">
    <property type="nucleotide sequence ID" value="XM_024719069.1"/>
</dbReference>
<organism evidence="2 3">
    <name type="scientific">Plasmopara halstedii</name>
    <name type="common">Downy mildew of sunflower</name>
    <dbReference type="NCBI Taxonomy" id="4781"/>
    <lineage>
        <taxon>Eukaryota</taxon>
        <taxon>Sar</taxon>
        <taxon>Stramenopiles</taxon>
        <taxon>Oomycota</taxon>
        <taxon>Peronosporomycetes</taxon>
        <taxon>Peronosporales</taxon>
        <taxon>Peronosporaceae</taxon>
        <taxon>Plasmopara</taxon>
    </lineage>
</organism>
<dbReference type="OMA" id="APITMTH"/>